<dbReference type="AlphaFoldDB" id="A0AA97AHH2"/>
<dbReference type="RefSeq" id="WP_316430361.1">
    <property type="nucleotide sequence ID" value="NZ_CP053586.1"/>
</dbReference>
<name>A0AA97AHH2_9CYAN</name>
<proteinExistence type="predicted"/>
<sequence length="305" mass="31736">MAFLQSYIAEDIVEPLLDFNVVLGQFVLGAIYQFSVNQGEPLRTLLSLDPEVHRWFENAEAGAEDVLPDTVAFQAGRLLGDGAAIVAGILEIIGGIGIGVGGTGAGSTLCLTGVGCIAGAPAMAVSLAAGAALVVQGAGTVEAGALGAIERISTLMAITGGESGSAPLPGDPVPGISGATYGGSRNNSPDQADIDYEIRVTGKNADEEDLAVYVNGKEFDWFDGTTLLDAKNWNKGGVNDVTRPDPFIQNVRIPKIIQDAIGQVNALRGTGATGIEWRVADEDIARALQDLFNRRGVNINVVWYP</sequence>
<accession>A0AA97AHH2</accession>
<dbReference type="EMBL" id="CP053586">
    <property type="protein sequence ID" value="WNZ24524.1"/>
    <property type="molecule type" value="Genomic_DNA"/>
</dbReference>
<gene>
    <name evidence="1" type="ORF">HJG54_17800</name>
</gene>
<reference evidence="1" key="1">
    <citation type="submission" date="2020-05" db="EMBL/GenBank/DDBJ databases">
        <authorList>
            <person name="Zhu T."/>
            <person name="Keshari N."/>
            <person name="Lu X."/>
        </authorList>
    </citation>
    <scope>NUCLEOTIDE SEQUENCE</scope>
    <source>
        <strain evidence="1">NK1-12</strain>
    </source>
</reference>
<protein>
    <recommendedName>
        <fullName evidence="2">Tox-REase-5 domain-containing protein</fullName>
    </recommendedName>
</protein>
<evidence type="ECO:0008006" key="2">
    <source>
        <dbReference type="Google" id="ProtNLM"/>
    </source>
</evidence>
<evidence type="ECO:0000313" key="1">
    <source>
        <dbReference type="EMBL" id="WNZ24524.1"/>
    </source>
</evidence>
<organism evidence="1">
    <name type="scientific">Leptolyngbya sp. NK1-12</name>
    <dbReference type="NCBI Taxonomy" id="2547451"/>
    <lineage>
        <taxon>Bacteria</taxon>
        <taxon>Bacillati</taxon>
        <taxon>Cyanobacteriota</taxon>
        <taxon>Cyanophyceae</taxon>
        <taxon>Leptolyngbyales</taxon>
        <taxon>Leptolyngbyaceae</taxon>
        <taxon>Leptolyngbya group</taxon>
        <taxon>Leptolyngbya</taxon>
    </lineage>
</organism>